<accession>A0ABZ0PBF8</accession>
<dbReference type="Pfam" id="PF03009">
    <property type="entry name" value="GDPD"/>
    <property type="match status" value="1"/>
</dbReference>
<evidence type="ECO:0000259" key="1">
    <source>
        <dbReference type="PROSITE" id="PS51704"/>
    </source>
</evidence>
<dbReference type="PANTHER" id="PTHR46211:SF1">
    <property type="entry name" value="GLYCEROPHOSPHODIESTER PHOSPHODIESTERASE, CYTOPLASMIC"/>
    <property type="match status" value="1"/>
</dbReference>
<organism evidence="2 3">
    <name type="scientific">Sediminicoccus rosea</name>
    <dbReference type="NCBI Taxonomy" id="1225128"/>
    <lineage>
        <taxon>Bacteria</taxon>
        <taxon>Pseudomonadati</taxon>
        <taxon>Pseudomonadota</taxon>
        <taxon>Alphaproteobacteria</taxon>
        <taxon>Acetobacterales</taxon>
        <taxon>Roseomonadaceae</taxon>
        <taxon>Sediminicoccus</taxon>
    </lineage>
</organism>
<dbReference type="Gene3D" id="3.20.20.190">
    <property type="entry name" value="Phosphatidylinositol (PI) phosphodiesterase"/>
    <property type="match status" value="1"/>
</dbReference>
<feature type="domain" description="GP-PDE" evidence="1">
    <location>
        <begin position="4"/>
        <end position="243"/>
    </location>
</feature>
<gene>
    <name evidence="2" type="ORF">R9Z33_12730</name>
</gene>
<dbReference type="PROSITE" id="PS51704">
    <property type="entry name" value="GP_PDE"/>
    <property type="match status" value="1"/>
</dbReference>
<dbReference type="Proteomes" id="UP001305521">
    <property type="component" value="Chromosome"/>
</dbReference>
<dbReference type="InterPro" id="IPR017946">
    <property type="entry name" value="PLC-like_Pdiesterase_TIM-brl"/>
</dbReference>
<dbReference type="RefSeq" id="WP_318646951.1">
    <property type="nucleotide sequence ID" value="NZ_CP137852.1"/>
</dbReference>
<sequence length="250" mass="26929">MDRTEIASHRGGAFLWPENSLLAFRKALTWPAEQIEFDVHASAEGEPVVIHDATLDRTTDGSGPVVAMPWGELQRLRVKGTGGECVPHLSEVAALIGPSAQRLRLEVKADPEKRPYPGLVARCGRLLDSLGLKPRTIMMSFERPSVAEAAALGGFEQIVWLVDGPALRAATPGDLVRECQGLGATEVGVHVKGATEALRDALRAQGLRLSVWGANHADTIHRALMLGVDVLATDDPPLAIELRRDAKPLR</sequence>
<proteinExistence type="predicted"/>
<name>A0ABZ0PBF8_9PROT</name>
<keyword evidence="3" id="KW-1185">Reference proteome</keyword>
<protein>
    <submittedName>
        <fullName evidence="2">Glycerophosphodiester phosphodiesterase family protein</fullName>
    </submittedName>
</protein>
<evidence type="ECO:0000313" key="2">
    <source>
        <dbReference type="EMBL" id="WPB82970.1"/>
    </source>
</evidence>
<dbReference type="InterPro" id="IPR030395">
    <property type="entry name" value="GP_PDE_dom"/>
</dbReference>
<reference evidence="2 3" key="1">
    <citation type="submission" date="2023-11" db="EMBL/GenBank/DDBJ databases">
        <title>Arctic aerobic anoxygenic photoheterotroph Sediminicoccus rosea KRV36 adapts its photosynthesis to long days of polar summer.</title>
        <authorList>
            <person name="Tomasch J."/>
            <person name="Kopejtka K."/>
            <person name="Bily T."/>
            <person name="Gardiner A.T."/>
            <person name="Gardian Z."/>
            <person name="Shivaramu S."/>
            <person name="Koblizek M."/>
            <person name="Engelhardt F."/>
            <person name="Kaftan D."/>
        </authorList>
    </citation>
    <scope>NUCLEOTIDE SEQUENCE [LARGE SCALE GENOMIC DNA]</scope>
    <source>
        <strain evidence="2 3">R-30</strain>
    </source>
</reference>
<dbReference type="PANTHER" id="PTHR46211">
    <property type="entry name" value="GLYCEROPHOSPHORYL DIESTER PHOSPHODIESTERASE"/>
    <property type="match status" value="1"/>
</dbReference>
<dbReference type="SUPFAM" id="SSF51695">
    <property type="entry name" value="PLC-like phosphodiesterases"/>
    <property type="match status" value="1"/>
</dbReference>
<evidence type="ECO:0000313" key="3">
    <source>
        <dbReference type="Proteomes" id="UP001305521"/>
    </source>
</evidence>
<dbReference type="EMBL" id="CP137852">
    <property type="protein sequence ID" value="WPB82970.1"/>
    <property type="molecule type" value="Genomic_DNA"/>
</dbReference>